<dbReference type="InterPro" id="IPR000315">
    <property type="entry name" value="Znf_B-box"/>
</dbReference>
<reference evidence="10" key="1">
    <citation type="journal article" date="2021" name="Mol. Ecol. Resour.">
        <title>Apolygus lucorum genome provides insights into omnivorousness and mesophyll feeding.</title>
        <authorList>
            <person name="Liu Y."/>
            <person name="Liu H."/>
            <person name="Wang H."/>
            <person name="Huang T."/>
            <person name="Liu B."/>
            <person name="Yang B."/>
            <person name="Yin L."/>
            <person name="Li B."/>
            <person name="Zhang Y."/>
            <person name="Zhang S."/>
            <person name="Jiang F."/>
            <person name="Zhang X."/>
            <person name="Ren Y."/>
            <person name="Wang B."/>
            <person name="Wang S."/>
            <person name="Lu Y."/>
            <person name="Wu K."/>
            <person name="Fan W."/>
            <person name="Wang G."/>
        </authorList>
    </citation>
    <scope>NUCLEOTIDE SEQUENCE</scope>
    <source>
        <strain evidence="10">12Hb</strain>
    </source>
</reference>
<keyword evidence="2" id="KW-0479">Metal-binding</keyword>
<name>A0A8S9Y1D9_APOLU</name>
<evidence type="ECO:0000256" key="3">
    <source>
        <dbReference type="ARBA" id="ARBA00022737"/>
    </source>
</evidence>
<dbReference type="Proteomes" id="UP000466442">
    <property type="component" value="Unassembled WGS sequence"/>
</dbReference>
<dbReference type="Pfam" id="PF13445">
    <property type="entry name" value="zf-RING_UBOX"/>
    <property type="match status" value="1"/>
</dbReference>
<dbReference type="SUPFAM" id="SSF57850">
    <property type="entry name" value="RING/U-box"/>
    <property type="match status" value="1"/>
</dbReference>
<evidence type="ECO:0000256" key="8">
    <source>
        <dbReference type="SAM" id="Coils"/>
    </source>
</evidence>
<evidence type="ECO:0000256" key="7">
    <source>
        <dbReference type="PROSITE-ProRule" id="PRU00087"/>
    </source>
</evidence>
<dbReference type="GO" id="GO:0008270">
    <property type="term" value="F:zinc ion binding"/>
    <property type="evidence" value="ECO:0007669"/>
    <property type="project" value="UniProtKB-KW"/>
</dbReference>
<dbReference type="OrthoDB" id="264520at2759"/>
<dbReference type="GO" id="GO:0061630">
    <property type="term" value="F:ubiquitin protein ligase activity"/>
    <property type="evidence" value="ECO:0007669"/>
    <property type="project" value="TreeGrafter"/>
</dbReference>
<dbReference type="InterPro" id="IPR001298">
    <property type="entry name" value="Filamin/ABP280_rpt"/>
</dbReference>
<dbReference type="InterPro" id="IPR047153">
    <property type="entry name" value="TRIM45/56/19-like"/>
</dbReference>
<dbReference type="SMART" id="SM00336">
    <property type="entry name" value="BBOX"/>
    <property type="match status" value="2"/>
</dbReference>
<dbReference type="Pfam" id="PF00643">
    <property type="entry name" value="zf-B_box"/>
    <property type="match status" value="1"/>
</dbReference>
<comment type="caution">
    <text evidence="10">The sequence shown here is derived from an EMBL/GenBank/DDBJ whole genome shotgun (WGS) entry which is preliminary data.</text>
</comment>
<dbReference type="PANTHER" id="PTHR25462">
    <property type="entry name" value="BONUS, ISOFORM C-RELATED"/>
    <property type="match status" value="1"/>
</dbReference>
<evidence type="ECO:0000256" key="6">
    <source>
        <dbReference type="PROSITE-ProRule" id="PRU00024"/>
    </source>
</evidence>
<dbReference type="SUPFAM" id="SSF81296">
    <property type="entry name" value="E set domains"/>
    <property type="match status" value="1"/>
</dbReference>
<evidence type="ECO:0000313" key="10">
    <source>
        <dbReference type="EMBL" id="KAF6214589.1"/>
    </source>
</evidence>
<dbReference type="SUPFAM" id="SSF57845">
    <property type="entry name" value="B-box zinc-binding domain"/>
    <property type="match status" value="1"/>
</dbReference>
<dbReference type="Pfam" id="PF00630">
    <property type="entry name" value="Filamin"/>
    <property type="match status" value="1"/>
</dbReference>
<dbReference type="AlphaFoldDB" id="A0A8S9Y1D9"/>
<keyword evidence="11" id="KW-1185">Reference proteome</keyword>
<keyword evidence="5" id="KW-0862">Zinc</keyword>
<dbReference type="InterPro" id="IPR027370">
    <property type="entry name" value="Znf-RING_euk"/>
</dbReference>
<comment type="similarity">
    <text evidence="1">Belongs to the TRIM/RBCC family.</text>
</comment>
<dbReference type="PROSITE" id="PS50119">
    <property type="entry name" value="ZF_BBOX"/>
    <property type="match status" value="2"/>
</dbReference>
<evidence type="ECO:0000256" key="4">
    <source>
        <dbReference type="ARBA" id="ARBA00022771"/>
    </source>
</evidence>
<dbReference type="Gene3D" id="2.60.40.10">
    <property type="entry name" value="Immunoglobulins"/>
    <property type="match status" value="1"/>
</dbReference>
<dbReference type="InterPro" id="IPR014756">
    <property type="entry name" value="Ig_E-set"/>
</dbReference>
<dbReference type="PANTHER" id="PTHR25462:SF291">
    <property type="entry name" value="E3 UBIQUITIN-PROTEIN LIGASE TRIM45"/>
    <property type="match status" value="1"/>
</dbReference>
<sequence length="590" mass="65508">ASYYSGGLFGKLHSSRGRSIRHQASTKTMMEEKLHCGICKHIMEEPRILNCLHSFCTKCLMAKKSVYSGYDSRQTSIQEDGPLIPFLMDRRKSSFAYSVMDSDAVTITDYEEAVPKITCPNCETETLLTNSGVMNLPINYLLVNKIAVYKSRPPMCETCSSSTPAFCKCEQCEIAMCALCMDSHTKFRDTALHNLVNLSTSAVQQKPLCSHHLQELSFFCLGCTELICFSCCTTMHSGHRYEAAAKAADNYLAHLGQLLDHARPVFAEMGQGASRVMNLHSKISTRCNRAEQEINTFLESYKEAVEAHHQSLLEELEKIRDRRLALLDDYHVGLKEKLKSSKIAIEYTEELFQGAAPVELLSLAPILVNKLDVSPFISSDISLVTSKVSEFLQFLPDEKATTEGPFQLFGIISTQSLSPENCTLQTEGLFSCRQHKKATFTLTTRDCENQLLTHGGEKIETELRYKDATQRELPVTITDEGEGTYLLSFTPDAAGSLSWTILIRNTAIQGSPFTVCVSSLRPHKGVYHCCAFCSSKGNKTTACGCGSQMPGGYKGCGHGHEGHPGRRHWSCCGNVLHNSECGRPNSFYNF</sequence>
<evidence type="ECO:0000256" key="5">
    <source>
        <dbReference type="ARBA" id="ARBA00022833"/>
    </source>
</evidence>
<dbReference type="InterPro" id="IPR001841">
    <property type="entry name" value="Znf_RING"/>
</dbReference>
<keyword evidence="4 6" id="KW-0863">Zinc-finger</keyword>
<dbReference type="SMART" id="SM00557">
    <property type="entry name" value="IG_FLMN"/>
    <property type="match status" value="1"/>
</dbReference>
<accession>A0A8S9Y1D9</accession>
<feature type="domain" description="B box-type" evidence="9">
    <location>
        <begin position="204"/>
        <end position="244"/>
    </location>
</feature>
<feature type="coiled-coil region" evidence="8">
    <location>
        <begin position="287"/>
        <end position="322"/>
    </location>
</feature>
<keyword evidence="8" id="KW-0175">Coiled coil</keyword>
<evidence type="ECO:0000313" key="11">
    <source>
        <dbReference type="Proteomes" id="UP000466442"/>
    </source>
</evidence>
<dbReference type="EMBL" id="WIXP02000002">
    <property type="protein sequence ID" value="KAF6214589.1"/>
    <property type="molecule type" value="Genomic_DNA"/>
</dbReference>
<dbReference type="Gene3D" id="3.30.40.10">
    <property type="entry name" value="Zinc/RING finger domain, C3HC4 (zinc finger)"/>
    <property type="match status" value="1"/>
</dbReference>
<organism evidence="10 11">
    <name type="scientific">Apolygus lucorum</name>
    <name type="common">Small green plant bug</name>
    <name type="synonym">Lygocoris lucorum</name>
    <dbReference type="NCBI Taxonomy" id="248454"/>
    <lineage>
        <taxon>Eukaryota</taxon>
        <taxon>Metazoa</taxon>
        <taxon>Ecdysozoa</taxon>
        <taxon>Arthropoda</taxon>
        <taxon>Hexapoda</taxon>
        <taxon>Insecta</taxon>
        <taxon>Pterygota</taxon>
        <taxon>Neoptera</taxon>
        <taxon>Paraneoptera</taxon>
        <taxon>Hemiptera</taxon>
        <taxon>Heteroptera</taxon>
        <taxon>Panheteroptera</taxon>
        <taxon>Cimicomorpha</taxon>
        <taxon>Miridae</taxon>
        <taxon>Mirini</taxon>
        <taxon>Apolygus</taxon>
    </lineage>
</organism>
<gene>
    <name evidence="10" type="ORF">GE061_009332</name>
</gene>
<evidence type="ECO:0000256" key="2">
    <source>
        <dbReference type="ARBA" id="ARBA00022723"/>
    </source>
</evidence>
<protein>
    <recommendedName>
        <fullName evidence="9">B box-type domain-containing protein</fullName>
    </recommendedName>
</protein>
<dbReference type="CDD" id="cd19757">
    <property type="entry name" value="Bbox1"/>
    <property type="match status" value="1"/>
</dbReference>
<evidence type="ECO:0000259" key="9">
    <source>
        <dbReference type="PROSITE" id="PS50119"/>
    </source>
</evidence>
<evidence type="ECO:0000256" key="1">
    <source>
        <dbReference type="ARBA" id="ARBA00008518"/>
    </source>
</evidence>
<feature type="repeat" description="Filamin" evidence="7">
    <location>
        <begin position="414"/>
        <end position="517"/>
    </location>
</feature>
<keyword evidence="3" id="KW-0677">Repeat</keyword>
<proteinExistence type="inferred from homology"/>
<dbReference type="InterPro" id="IPR013783">
    <property type="entry name" value="Ig-like_fold"/>
</dbReference>
<dbReference type="PROSITE" id="PS00518">
    <property type="entry name" value="ZF_RING_1"/>
    <property type="match status" value="1"/>
</dbReference>
<dbReference type="SMART" id="SM00184">
    <property type="entry name" value="RING"/>
    <property type="match status" value="1"/>
</dbReference>
<dbReference type="InterPro" id="IPR013083">
    <property type="entry name" value="Znf_RING/FYVE/PHD"/>
</dbReference>
<dbReference type="InterPro" id="IPR017868">
    <property type="entry name" value="Filamin/ABP280_repeat-like"/>
</dbReference>
<feature type="domain" description="B box-type" evidence="9">
    <location>
        <begin position="151"/>
        <end position="198"/>
    </location>
</feature>
<dbReference type="Gene3D" id="3.30.160.60">
    <property type="entry name" value="Classic Zinc Finger"/>
    <property type="match status" value="1"/>
</dbReference>
<dbReference type="PROSITE" id="PS50194">
    <property type="entry name" value="FILAMIN_REPEAT"/>
    <property type="match status" value="1"/>
</dbReference>
<dbReference type="InterPro" id="IPR017907">
    <property type="entry name" value="Znf_RING_CS"/>
</dbReference>
<feature type="non-terminal residue" evidence="10">
    <location>
        <position position="590"/>
    </location>
</feature>